<protein>
    <submittedName>
        <fullName evidence="1">Uncharacterized protein</fullName>
    </submittedName>
</protein>
<gene>
    <name evidence="1" type="ORF">B0T14DRAFT_121132</name>
</gene>
<evidence type="ECO:0000313" key="1">
    <source>
        <dbReference type="EMBL" id="KAK0626872.1"/>
    </source>
</evidence>
<dbReference type="Proteomes" id="UP001175000">
    <property type="component" value="Unassembled WGS sequence"/>
</dbReference>
<evidence type="ECO:0000313" key="2">
    <source>
        <dbReference type="Proteomes" id="UP001175000"/>
    </source>
</evidence>
<proteinExistence type="predicted"/>
<dbReference type="EMBL" id="JAULSU010000002">
    <property type="protein sequence ID" value="KAK0626872.1"/>
    <property type="molecule type" value="Genomic_DNA"/>
</dbReference>
<sequence>MPPNYLVARLGNKASLLTTGKPLAILSSVTRAVPPGSPPSYHTSHATEIHPTKATAVFAKQLTLSSPRGQPSLKGITTAHLDSYAVSTSEKHVSPPVMWAIDPIQFGQKKRQGGVRQPKRQHKAQTYLLMLHALRLDQQTCGKPVHAMFCQLTHSPRGSIHTNGTYFRRRAYLS</sequence>
<organism evidence="1 2">
    <name type="scientific">Immersiella caudata</name>
    <dbReference type="NCBI Taxonomy" id="314043"/>
    <lineage>
        <taxon>Eukaryota</taxon>
        <taxon>Fungi</taxon>
        <taxon>Dikarya</taxon>
        <taxon>Ascomycota</taxon>
        <taxon>Pezizomycotina</taxon>
        <taxon>Sordariomycetes</taxon>
        <taxon>Sordariomycetidae</taxon>
        <taxon>Sordariales</taxon>
        <taxon>Lasiosphaeriaceae</taxon>
        <taxon>Immersiella</taxon>
    </lineage>
</organism>
<keyword evidence="2" id="KW-1185">Reference proteome</keyword>
<accession>A0AA40C6F5</accession>
<name>A0AA40C6F5_9PEZI</name>
<dbReference type="AlphaFoldDB" id="A0AA40C6F5"/>
<comment type="caution">
    <text evidence="1">The sequence shown here is derived from an EMBL/GenBank/DDBJ whole genome shotgun (WGS) entry which is preliminary data.</text>
</comment>
<reference evidence="1" key="1">
    <citation type="submission" date="2023-06" db="EMBL/GenBank/DDBJ databases">
        <title>Genome-scale phylogeny and comparative genomics of the fungal order Sordariales.</title>
        <authorList>
            <consortium name="Lawrence Berkeley National Laboratory"/>
            <person name="Hensen N."/>
            <person name="Bonometti L."/>
            <person name="Westerberg I."/>
            <person name="Brannstrom I.O."/>
            <person name="Guillou S."/>
            <person name="Cros-Aarteil S."/>
            <person name="Calhoun S."/>
            <person name="Haridas S."/>
            <person name="Kuo A."/>
            <person name="Mondo S."/>
            <person name="Pangilinan J."/>
            <person name="Riley R."/>
            <person name="Labutti K."/>
            <person name="Andreopoulos B."/>
            <person name="Lipzen A."/>
            <person name="Chen C."/>
            <person name="Yanf M."/>
            <person name="Daum C."/>
            <person name="Ng V."/>
            <person name="Clum A."/>
            <person name="Steindorff A."/>
            <person name="Ohm R."/>
            <person name="Martin F."/>
            <person name="Silar P."/>
            <person name="Natvig D."/>
            <person name="Lalanne C."/>
            <person name="Gautier V."/>
            <person name="Ament-Velasquez S.L."/>
            <person name="Kruys A."/>
            <person name="Hutchinson M.I."/>
            <person name="Powell A.J."/>
            <person name="Barry K."/>
            <person name="Miller A.N."/>
            <person name="Grigoriev I.V."/>
            <person name="Debuchy R."/>
            <person name="Gladieux P."/>
            <person name="Thoren M.H."/>
            <person name="Johannesson H."/>
        </authorList>
    </citation>
    <scope>NUCLEOTIDE SEQUENCE</scope>
    <source>
        <strain evidence="1">CBS 606.72</strain>
    </source>
</reference>